<dbReference type="Pfam" id="PF07282">
    <property type="entry name" value="Cas12f1-like_TNB"/>
    <property type="match status" value="1"/>
</dbReference>
<dbReference type="EMBL" id="FOYM01000053">
    <property type="protein sequence ID" value="SFR18121.1"/>
    <property type="molecule type" value="Genomic_DNA"/>
</dbReference>
<accession>A0A1I6EKP5</accession>
<keyword evidence="2" id="KW-0815">Transposition</keyword>
<evidence type="ECO:0000256" key="1">
    <source>
        <dbReference type="ARBA" id="ARBA00008761"/>
    </source>
</evidence>
<dbReference type="EMBL" id="FOYM01000024">
    <property type="protein sequence ID" value="SFR11888.1"/>
    <property type="molecule type" value="Genomic_DNA"/>
</dbReference>
<name>A0A1I6EKP5_9FIRM</name>
<dbReference type="GO" id="GO:0003677">
    <property type="term" value="F:DNA binding"/>
    <property type="evidence" value="ECO:0007669"/>
    <property type="project" value="UniProtKB-KW"/>
</dbReference>
<dbReference type="STRING" id="39060.SAMN05660706_1241"/>
<dbReference type="GO" id="GO:0032196">
    <property type="term" value="P:transposition"/>
    <property type="evidence" value="ECO:0007669"/>
    <property type="project" value="UniProtKB-KW"/>
</dbReference>
<evidence type="ECO:0000259" key="6">
    <source>
        <dbReference type="Pfam" id="PF07282"/>
    </source>
</evidence>
<organism evidence="8 9">
    <name type="scientific">Desulfoscipio geothermicus DSM 3669</name>
    <dbReference type="NCBI Taxonomy" id="1121426"/>
    <lineage>
        <taxon>Bacteria</taxon>
        <taxon>Bacillati</taxon>
        <taxon>Bacillota</taxon>
        <taxon>Clostridia</taxon>
        <taxon>Eubacteriales</taxon>
        <taxon>Desulfallaceae</taxon>
        <taxon>Desulfoscipio</taxon>
    </lineage>
</organism>
<evidence type="ECO:0000259" key="5">
    <source>
        <dbReference type="Pfam" id="PF01385"/>
    </source>
</evidence>
<dbReference type="InterPro" id="IPR010095">
    <property type="entry name" value="Cas12f1-like_TNB"/>
</dbReference>
<evidence type="ECO:0000313" key="9">
    <source>
        <dbReference type="Proteomes" id="UP000199584"/>
    </source>
</evidence>
<evidence type="ECO:0000256" key="3">
    <source>
        <dbReference type="ARBA" id="ARBA00023125"/>
    </source>
</evidence>
<sequence length="123" mass="13685">TKLHDKIANQRKDFLHKTSYGIVQKYDLIAVEDLSVKNMVKNRHLSKSIADAGWGKFVDYLEYKCLKYGKSFVKAPASGTSQTCVCGAHVPKDLSVRVHKCLECGLVADRDVVSAMVILQRAS</sequence>
<evidence type="ECO:0000313" key="8">
    <source>
        <dbReference type="EMBL" id="SFR18121.1"/>
    </source>
</evidence>
<feature type="non-terminal residue" evidence="8">
    <location>
        <position position="1"/>
    </location>
</feature>
<dbReference type="GO" id="GO:0006310">
    <property type="term" value="P:DNA recombination"/>
    <property type="evidence" value="ECO:0007669"/>
    <property type="project" value="UniProtKB-KW"/>
</dbReference>
<dbReference type="NCBIfam" id="NF040570">
    <property type="entry name" value="guided_TnpB"/>
    <property type="match status" value="1"/>
</dbReference>
<keyword evidence="9" id="KW-1185">Reference proteome</keyword>
<reference evidence="9" key="2">
    <citation type="submission" date="2016-10" db="EMBL/GenBank/DDBJ databases">
        <authorList>
            <person name="Varghese N."/>
            <person name="Submissions S."/>
        </authorList>
    </citation>
    <scope>NUCLEOTIDE SEQUENCE [LARGE SCALE GENOMIC DNA]</scope>
    <source>
        <strain evidence="9">DSM 3669</strain>
    </source>
</reference>
<dbReference type="AlphaFoldDB" id="A0A1I6EKP5"/>
<feature type="domain" description="Probable transposase IS891/IS1136/IS1341" evidence="5">
    <location>
        <begin position="2"/>
        <end position="43"/>
    </location>
</feature>
<dbReference type="InterPro" id="IPR001959">
    <property type="entry name" value="Transposase"/>
</dbReference>
<dbReference type="RefSeq" id="WP_165608332.1">
    <property type="nucleotide sequence ID" value="NZ_FOYM01000024.1"/>
</dbReference>
<reference evidence="8" key="1">
    <citation type="submission" date="2016-10" db="EMBL/GenBank/DDBJ databases">
        <authorList>
            <person name="de Groot N.N."/>
        </authorList>
    </citation>
    <scope>NUCLEOTIDE SEQUENCE [LARGE SCALE GENOMIC DNA]</scope>
    <source>
        <strain evidence="8">DSM 3669</strain>
    </source>
</reference>
<protein>
    <submittedName>
        <fullName evidence="8">Transposase, IS605 OrfB family, central region</fullName>
    </submittedName>
</protein>
<comment type="similarity">
    <text evidence="1">In the C-terminal section; belongs to the transposase 35 family.</text>
</comment>
<dbReference type="NCBIfam" id="TIGR01766">
    <property type="entry name" value="IS200/IS605 family accessory protein TnpB-like domain"/>
    <property type="match status" value="1"/>
</dbReference>
<keyword evidence="4" id="KW-0233">DNA recombination</keyword>
<evidence type="ECO:0000256" key="2">
    <source>
        <dbReference type="ARBA" id="ARBA00022578"/>
    </source>
</evidence>
<feature type="domain" description="Cas12f1-like TNB" evidence="6">
    <location>
        <begin position="54"/>
        <end position="118"/>
    </location>
</feature>
<evidence type="ECO:0000313" key="7">
    <source>
        <dbReference type="EMBL" id="SFR11888.1"/>
    </source>
</evidence>
<keyword evidence="3" id="KW-0238">DNA-binding</keyword>
<proteinExistence type="inferred from homology"/>
<evidence type="ECO:0000256" key="4">
    <source>
        <dbReference type="ARBA" id="ARBA00023172"/>
    </source>
</evidence>
<dbReference type="Pfam" id="PF01385">
    <property type="entry name" value="OrfB_IS605"/>
    <property type="match status" value="1"/>
</dbReference>
<gene>
    <name evidence="7" type="ORF">SAMN05660706_1241</name>
    <name evidence="8" type="ORF">SAMN05660706_1531</name>
</gene>
<dbReference type="Proteomes" id="UP000199584">
    <property type="component" value="Unassembled WGS sequence"/>
</dbReference>